<dbReference type="PANTHER" id="PTHR10219:SF43">
    <property type="entry name" value="GLYCOLIPID TRANSFER PROTEIN DOMAIN-CONTAINING PROTEIN"/>
    <property type="match status" value="1"/>
</dbReference>
<dbReference type="Pfam" id="PF08718">
    <property type="entry name" value="GLTP"/>
    <property type="match status" value="1"/>
</dbReference>
<feature type="domain" description="Glycolipid transfer protein" evidence="1">
    <location>
        <begin position="32"/>
        <end position="170"/>
    </location>
</feature>
<dbReference type="WBParaSite" id="EEL_0000796301-mRNA-1">
    <property type="protein sequence ID" value="EEL_0000796301-mRNA-1"/>
    <property type="gene ID" value="EEL_0000796301"/>
</dbReference>
<dbReference type="SUPFAM" id="SSF110004">
    <property type="entry name" value="Glycolipid transfer protein, GLTP"/>
    <property type="match status" value="1"/>
</dbReference>
<keyword evidence="2" id="KW-1185">Reference proteome</keyword>
<dbReference type="GO" id="GO:1902388">
    <property type="term" value="F:ceramide 1-phosphate transfer activity"/>
    <property type="evidence" value="ECO:0007669"/>
    <property type="project" value="TreeGrafter"/>
</dbReference>
<dbReference type="GO" id="GO:0005829">
    <property type="term" value="C:cytosol"/>
    <property type="evidence" value="ECO:0007669"/>
    <property type="project" value="TreeGrafter"/>
</dbReference>
<evidence type="ECO:0000313" key="2">
    <source>
        <dbReference type="Proteomes" id="UP000050640"/>
    </source>
</evidence>
<proteinExistence type="predicted"/>
<organism evidence="2 3">
    <name type="scientific">Elaeophora elaphi</name>
    <dbReference type="NCBI Taxonomy" id="1147741"/>
    <lineage>
        <taxon>Eukaryota</taxon>
        <taxon>Metazoa</taxon>
        <taxon>Ecdysozoa</taxon>
        <taxon>Nematoda</taxon>
        <taxon>Chromadorea</taxon>
        <taxon>Rhabditida</taxon>
        <taxon>Spirurina</taxon>
        <taxon>Spiruromorpha</taxon>
        <taxon>Filarioidea</taxon>
        <taxon>Onchocercidae</taxon>
        <taxon>Elaeophora</taxon>
    </lineage>
</organism>
<evidence type="ECO:0000313" key="3">
    <source>
        <dbReference type="WBParaSite" id="EEL_0000796301-mRNA-1"/>
    </source>
</evidence>
<dbReference type="InterPro" id="IPR036497">
    <property type="entry name" value="GLTP_sf"/>
</dbReference>
<name>A0A0R3S028_9BILA</name>
<evidence type="ECO:0000259" key="1">
    <source>
        <dbReference type="Pfam" id="PF08718"/>
    </source>
</evidence>
<dbReference type="STRING" id="1147741.A0A0R3S028"/>
<sequence>MAEEDVTEGSKFDIDLVTKLFENSLMGNNDISLPLYIDAYEEINKFFPLLSKGFSFVEKDLLEKEKILHELHAVDPVHYETVNSMISWECRSGTPSEKGSRTLLRLHRALLFIIDFLKNLKDSGEEDQISTLCQASYDSTLSKHHSWIVRKLVGVATHLLASRDCLLNALIKERSPQHENEVKQAITKLIGVAEKVSHRLQQIYENKNILNLP</sequence>
<dbReference type="AlphaFoldDB" id="A0A0R3S028"/>
<protein>
    <submittedName>
        <fullName evidence="3">GLTP domain-containing protein</fullName>
    </submittedName>
</protein>
<dbReference type="Gene3D" id="1.10.3520.10">
    <property type="entry name" value="Glycolipid transfer protein"/>
    <property type="match status" value="1"/>
</dbReference>
<dbReference type="Proteomes" id="UP000050640">
    <property type="component" value="Unplaced"/>
</dbReference>
<dbReference type="PANTHER" id="PTHR10219">
    <property type="entry name" value="GLYCOLIPID TRANSFER PROTEIN-RELATED"/>
    <property type="match status" value="1"/>
</dbReference>
<dbReference type="InterPro" id="IPR014830">
    <property type="entry name" value="Glycolipid_transfer_prot_dom"/>
</dbReference>
<reference evidence="3" key="1">
    <citation type="submission" date="2017-02" db="UniProtKB">
        <authorList>
            <consortium name="WormBaseParasite"/>
        </authorList>
    </citation>
    <scope>IDENTIFICATION</scope>
</reference>
<accession>A0A0R3S028</accession>
<dbReference type="GO" id="GO:1902387">
    <property type="term" value="F:ceramide 1-phosphate binding"/>
    <property type="evidence" value="ECO:0007669"/>
    <property type="project" value="TreeGrafter"/>
</dbReference>
<dbReference type="GO" id="GO:0016020">
    <property type="term" value="C:membrane"/>
    <property type="evidence" value="ECO:0007669"/>
    <property type="project" value="TreeGrafter"/>
</dbReference>